<comment type="caution">
    <text evidence="2">The sequence shown here is derived from an EMBL/GenBank/DDBJ whole genome shotgun (WGS) entry which is preliminary data.</text>
</comment>
<organism evidence="2 3">
    <name type="scientific">Aestuariibaculum lutulentum</name>
    <dbReference type="NCBI Taxonomy" id="2920935"/>
    <lineage>
        <taxon>Bacteria</taxon>
        <taxon>Pseudomonadati</taxon>
        <taxon>Bacteroidota</taxon>
        <taxon>Flavobacteriia</taxon>
        <taxon>Flavobacteriales</taxon>
        <taxon>Flavobacteriaceae</taxon>
    </lineage>
</organism>
<dbReference type="RefSeq" id="WP_240571778.1">
    <property type="nucleotide sequence ID" value="NZ_CP136709.1"/>
</dbReference>
<feature type="transmembrane region" description="Helical" evidence="1">
    <location>
        <begin position="72"/>
        <end position="90"/>
    </location>
</feature>
<protein>
    <submittedName>
        <fullName evidence="2">Uncharacterized protein</fullName>
    </submittedName>
</protein>
<keyword evidence="1" id="KW-0812">Transmembrane</keyword>
<gene>
    <name evidence="2" type="ORF">MKW35_02300</name>
</gene>
<dbReference type="Proteomes" id="UP001156141">
    <property type="component" value="Unassembled WGS sequence"/>
</dbReference>
<reference evidence="2" key="1">
    <citation type="submission" date="2022-02" db="EMBL/GenBank/DDBJ databases">
        <title>Aestuariibaculum sp., a marine bacterium isolated from sediment in Guangxi.</title>
        <authorList>
            <person name="Ying J."/>
        </authorList>
    </citation>
    <scope>NUCLEOTIDE SEQUENCE</scope>
    <source>
        <strain evidence="2">L182</strain>
    </source>
</reference>
<sequence length="208" mass="24423">MATLKKLKSWFYPVTPFTIVTILGIVIAIQSIYIGLTYESPMILYPIMVIPIVVFIFAIYVLDRFFIKSTPYYIIFIIELILSIGGYIGFKYMNGTNDIHFTTDKEYILIIYDAKENSMDRFSKTDLFSKELKSNENVIHLNQSLYLSNKIRIFSPDRWNGGFEDNSYYFYQGDSIPYLYMSNSHSPKDQKYTEQQFIDSLLKLELDK</sequence>
<evidence type="ECO:0000256" key="1">
    <source>
        <dbReference type="SAM" id="Phobius"/>
    </source>
</evidence>
<feature type="transmembrane region" description="Helical" evidence="1">
    <location>
        <begin position="42"/>
        <end position="60"/>
    </location>
</feature>
<feature type="transmembrane region" description="Helical" evidence="1">
    <location>
        <begin position="12"/>
        <end position="36"/>
    </location>
</feature>
<dbReference type="EMBL" id="JAKVQD010000001">
    <property type="protein sequence ID" value="MCH4551435.1"/>
    <property type="molecule type" value="Genomic_DNA"/>
</dbReference>
<keyword evidence="3" id="KW-1185">Reference proteome</keyword>
<name>A0ABS9RES4_9FLAO</name>
<proteinExistence type="predicted"/>
<accession>A0ABS9RES4</accession>
<keyword evidence="1" id="KW-0472">Membrane</keyword>
<evidence type="ECO:0000313" key="3">
    <source>
        <dbReference type="Proteomes" id="UP001156141"/>
    </source>
</evidence>
<keyword evidence="1" id="KW-1133">Transmembrane helix</keyword>
<evidence type="ECO:0000313" key="2">
    <source>
        <dbReference type="EMBL" id="MCH4551435.1"/>
    </source>
</evidence>